<evidence type="ECO:0000313" key="2">
    <source>
        <dbReference type="EMBL" id="KAG7509605.1"/>
    </source>
</evidence>
<name>A0AAV6RW93_SOLSE</name>
<gene>
    <name evidence="2" type="ORF">JOB18_049659</name>
</gene>
<evidence type="ECO:0000313" key="3">
    <source>
        <dbReference type="Proteomes" id="UP000693946"/>
    </source>
</evidence>
<organism evidence="2 3">
    <name type="scientific">Solea senegalensis</name>
    <name type="common">Senegalese sole</name>
    <dbReference type="NCBI Taxonomy" id="28829"/>
    <lineage>
        <taxon>Eukaryota</taxon>
        <taxon>Metazoa</taxon>
        <taxon>Chordata</taxon>
        <taxon>Craniata</taxon>
        <taxon>Vertebrata</taxon>
        <taxon>Euteleostomi</taxon>
        <taxon>Actinopterygii</taxon>
        <taxon>Neopterygii</taxon>
        <taxon>Teleostei</taxon>
        <taxon>Neoteleostei</taxon>
        <taxon>Acanthomorphata</taxon>
        <taxon>Carangaria</taxon>
        <taxon>Pleuronectiformes</taxon>
        <taxon>Pleuronectoidei</taxon>
        <taxon>Soleidae</taxon>
        <taxon>Solea</taxon>
    </lineage>
</organism>
<reference evidence="2 3" key="1">
    <citation type="journal article" date="2021" name="Sci. Rep.">
        <title>Chromosome anchoring in Senegalese sole (Solea senegalensis) reveals sex-associated markers and genome rearrangements in flatfish.</title>
        <authorList>
            <person name="Guerrero-Cozar I."/>
            <person name="Gomez-Garrido J."/>
            <person name="Berbel C."/>
            <person name="Martinez-Blanch J.F."/>
            <person name="Alioto T."/>
            <person name="Claros M.G."/>
            <person name="Gagnaire P.A."/>
            <person name="Manchado M."/>
        </authorList>
    </citation>
    <scope>NUCLEOTIDE SEQUENCE [LARGE SCALE GENOMIC DNA]</scope>
    <source>
        <strain evidence="2">Sse05_10M</strain>
    </source>
</reference>
<feature type="region of interest" description="Disordered" evidence="1">
    <location>
        <begin position="39"/>
        <end position="75"/>
    </location>
</feature>
<dbReference type="EMBL" id="JAGKHQ010000009">
    <property type="protein sequence ID" value="KAG7509605.1"/>
    <property type="molecule type" value="Genomic_DNA"/>
</dbReference>
<dbReference type="Proteomes" id="UP000693946">
    <property type="component" value="Linkage Group LG17"/>
</dbReference>
<accession>A0AAV6RW93</accession>
<comment type="caution">
    <text evidence="2">The sequence shown here is derived from an EMBL/GenBank/DDBJ whole genome shotgun (WGS) entry which is preliminary data.</text>
</comment>
<protein>
    <recommendedName>
        <fullName evidence="4">Secreted protein</fullName>
    </recommendedName>
</protein>
<evidence type="ECO:0008006" key="4">
    <source>
        <dbReference type="Google" id="ProtNLM"/>
    </source>
</evidence>
<sequence>MISLTCVQLIHLSCPQCLTSAQQFLLSAFKKSSRMLCPTTTRDMSPPKANKTVTALSPHKTKRKREGQHGHVGIS</sequence>
<proteinExistence type="predicted"/>
<evidence type="ECO:0000256" key="1">
    <source>
        <dbReference type="SAM" id="MobiDB-lite"/>
    </source>
</evidence>
<dbReference type="AlphaFoldDB" id="A0AAV6RW93"/>
<keyword evidence="3" id="KW-1185">Reference proteome</keyword>